<organism evidence="2 3">
    <name type="scientific">Cognatilysobacter bugurensis</name>
    <dbReference type="NCBI Taxonomy" id="543356"/>
    <lineage>
        <taxon>Bacteria</taxon>
        <taxon>Pseudomonadati</taxon>
        <taxon>Pseudomonadota</taxon>
        <taxon>Gammaproteobacteria</taxon>
        <taxon>Lysobacterales</taxon>
        <taxon>Lysobacteraceae</taxon>
        <taxon>Cognatilysobacter</taxon>
    </lineage>
</organism>
<proteinExistence type="predicted"/>
<protein>
    <submittedName>
        <fullName evidence="2">Uncharacterized protein</fullName>
    </submittedName>
</protein>
<feature type="region of interest" description="Disordered" evidence="1">
    <location>
        <begin position="43"/>
        <end position="96"/>
    </location>
</feature>
<reference evidence="2" key="1">
    <citation type="journal article" date="2014" name="Int. J. Syst. Evol. Microbiol.">
        <title>Complete genome sequence of Corynebacterium casei LMG S-19264T (=DSM 44701T), isolated from a smear-ripened cheese.</title>
        <authorList>
            <consortium name="US DOE Joint Genome Institute (JGI-PGF)"/>
            <person name="Walter F."/>
            <person name="Albersmeier A."/>
            <person name="Kalinowski J."/>
            <person name="Ruckert C."/>
        </authorList>
    </citation>
    <scope>NUCLEOTIDE SEQUENCE</scope>
    <source>
        <strain evidence="2">KCTC 23077</strain>
    </source>
</reference>
<reference evidence="2" key="2">
    <citation type="submission" date="2020-09" db="EMBL/GenBank/DDBJ databases">
        <authorList>
            <person name="Sun Q."/>
            <person name="Kim S."/>
        </authorList>
    </citation>
    <scope>NUCLEOTIDE SEQUENCE</scope>
    <source>
        <strain evidence="2">KCTC 23077</strain>
    </source>
</reference>
<dbReference type="EMBL" id="BMYD01000001">
    <property type="protein sequence ID" value="GHA72723.1"/>
    <property type="molecule type" value="Genomic_DNA"/>
</dbReference>
<dbReference type="AlphaFoldDB" id="A0A918SV10"/>
<evidence type="ECO:0000313" key="2">
    <source>
        <dbReference type="EMBL" id="GHA72723.1"/>
    </source>
</evidence>
<keyword evidence="3" id="KW-1185">Reference proteome</keyword>
<evidence type="ECO:0000256" key="1">
    <source>
        <dbReference type="SAM" id="MobiDB-lite"/>
    </source>
</evidence>
<feature type="compositionally biased region" description="Low complexity" evidence="1">
    <location>
        <begin position="57"/>
        <end position="70"/>
    </location>
</feature>
<gene>
    <name evidence="2" type="ORF">GCM10007067_06590</name>
</gene>
<dbReference type="Proteomes" id="UP000646426">
    <property type="component" value="Unassembled WGS sequence"/>
</dbReference>
<sequence length="227" mass="23835">MAVLALVPILGAGAGYWQARQKTPAPRRPPAALAAEWRIHGLDSGSSGLQAERPSERPSAARAADRAPAPRSAPAPPQVAVPTPARSPLPSNPSLPIVADPNGRAWPLGAAYVAGLPQTHLDGLSAVVLDNAMNPAPVFVTLVSIDAAGAQPVRHVHVPAMGSFRMESLRPGRYEVQHRNLVTGDLTRSELFELREVAGRYGTKATERTVALDPWAAIRSAGPTAAF</sequence>
<comment type="caution">
    <text evidence="2">The sequence shown here is derived from an EMBL/GenBank/DDBJ whole genome shotgun (WGS) entry which is preliminary data.</text>
</comment>
<accession>A0A918SV10</accession>
<name>A0A918SV10_9GAMM</name>
<evidence type="ECO:0000313" key="3">
    <source>
        <dbReference type="Proteomes" id="UP000646426"/>
    </source>
</evidence>
<feature type="compositionally biased region" description="Pro residues" evidence="1">
    <location>
        <begin position="71"/>
        <end position="93"/>
    </location>
</feature>